<sequence length="441" mass="48079">MSRVRAGGGRQLSGKEGGSEDDPEIDAIVELCLELEQDYARSLQPSEMPQQMHWGDSQPWQHVSGSREELHTGAQTPLNAPLVFDKFNQGLVLLQAQPRAQPGAPVHDVQPSIQRSTFPSIVGALSAGKRKREDYPTTYPLNPPKRYMSPSEQSTRAPRTHETSARKPSKSSKDAQLLESEWRIMTQGLLNALGVTDPESRPSGSTSSSPCASPVPSTSEEASNAALASGMQKPSSPSSGSPGSPLNTNEPIAAPDDNPTPEPVASTTSPKPASPAREHPFYRIPVLQPVLVQDMVRQVDLEGLLCKMETLAGYLMHSHTKRAVQLVPQKAVRALGLRYMILDALFVAREVLGEAGNSNSWWEELVANIPEEVADKPYNRSFGDQFEVNIRLRKALCAAIQLLKKGIRPNRETTILLKRQLLCKETMTGHIAATAVDSEIP</sequence>
<feature type="compositionally biased region" description="Low complexity" evidence="1">
    <location>
        <begin position="234"/>
        <end position="245"/>
    </location>
</feature>
<organism evidence="2 3">
    <name type="scientific">Eimeria mitis</name>
    <dbReference type="NCBI Taxonomy" id="44415"/>
    <lineage>
        <taxon>Eukaryota</taxon>
        <taxon>Sar</taxon>
        <taxon>Alveolata</taxon>
        <taxon>Apicomplexa</taxon>
        <taxon>Conoidasida</taxon>
        <taxon>Coccidia</taxon>
        <taxon>Eucoccidiorida</taxon>
        <taxon>Eimeriorina</taxon>
        <taxon>Eimeriidae</taxon>
        <taxon>Eimeria</taxon>
    </lineage>
</organism>
<evidence type="ECO:0000313" key="3">
    <source>
        <dbReference type="Proteomes" id="UP000030744"/>
    </source>
</evidence>
<evidence type="ECO:0000313" key="2">
    <source>
        <dbReference type="EMBL" id="CDJ33537.1"/>
    </source>
</evidence>
<dbReference type="GeneID" id="25382731"/>
<gene>
    <name evidence="2" type="ORF">EMH_0083530</name>
</gene>
<dbReference type="RefSeq" id="XP_013356101.1">
    <property type="nucleotide sequence ID" value="XM_013500647.1"/>
</dbReference>
<feature type="region of interest" description="Disordered" evidence="1">
    <location>
        <begin position="47"/>
        <end position="73"/>
    </location>
</feature>
<protein>
    <submittedName>
        <fullName evidence="2">Uncharacterized protein</fullName>
    </submittedName>
</protein>
<keyword evidence="3" id="KW-1185">Reference proteome</keyword>
<feature type="compositionally biased region" description="Low complexity" evidence="1">
    <location>
        <begin position="201"/>
        <end position="219"/>
    </location>
</feature>
<feature type="region of interest" description="Disordered" evidence="1">
    <location>
        <begin position="1"/>
        <end position="25"/>
    </location>
</feature>
<feature type="region of interest" description="Disordered" evidence="1">
    <location>
        <begin position="194"/>
        <end position="277"/>
    </location>
</feature>
<dbReference type="AlphaFoldDB" id="U6KBD6"/>
<dbReference type="VEuPathDB" id="ToxoDB:EMH_0083530"/>
<name>U6KBD6_9EIME</name>
<reference evidence="2" key="2">
    <citation type="submission" date="2013-10" db="EMBL/GenBank/DDBJ databases">
        <authorList>
            <person name="Aslett M."/>
        </authorList>
    </citation>
    <scope>NUCLEOTIDE SEQUENCE [LARGE SCALE GENOMIC DNA]</scope>
    <source>
        <strain evidence="2">Houghton</strain>
    </source>
</reference>
<evidence type="ECO:0000256" key="1">
    <source>
        <dbReference type="SAM" id="MobiDB-lite"/>
    </source>
</evidence>
<feature type="compositionally biased region" description="Gly residues" evidence="1">
    <location>
        <begin position="1"/>
        <end position="11"/>
    </location>
</feature>
<dbReference type="EMBL" id="HG685361">
    <property type="protein sequence ID" value="CDJ33537.1"/>
    <property type="molecule type" value="Genomic_DNA"/>
</dbReference>
<accession>U6KBD6</accession>
<reference evidence="2" key="1">
    <citation type="submission" date="2013-10" db="EMBL/GenBank/DDBJ databases">
        <title>Genomic analysis of the causative agents of coccidiosis in chickens.</title>
        <authorList>
            <person name="Reid A.J."/>
            <person name="Blake D."/>
            <person name="Billington K."/>
            <person name="Browne H."/>
            <person name="Dunn M."/>
            <person name="Hung S."/>
            <person name="Kawahara F."/>
            <person name="Miranda-Saavedra D."/>
            <person name="Mourier T."/>
            <person name="Nagra H."/>
            <person name="Otto T.D."/>
            <person name="Rawlings N."/>
            <person name="Sanchez A."/>
            <person name="Sanders M."/>
            <person name="Subramaniam C."/>
            <person name="Tay Y."/>
            <person name="Dear P."/>
            <person name="Doerig C."/>
            <person name="Gruber A."/>
            <person name="Parkinson J."/>
            <person name="Shirley M."/>
            <person name="Wan K.L."/>
            <person name="Berriman M."/>
            <person name="Tomley F."/>
            <person name="Pain A."/>
        </authorList>
    </citation>
    <scope>NUCLEOTIDE SEQUENCE [LARGE SCALE GENOMIC DNA]</scope>
    <source>
        <strain evidence="2">Houghton</strain>
    </source>
</reference>
<dbReference type="Proteomes" id="UP000030744">
    <property type="component" value="Unassembled WGS sequence"/>
</dbReference>
<dbReference type="OrthoDB" id="347684at2759"/>
<proteinExistence type="predicted"/>
<feature type="region of interest" description="Disordered" evidence="1">
    <location>
        <begin position="125"/>
        <end position="175"/>
    </location>
</feature>